<proteinExistence type="predicted"/>
<protein>
    <submittedName>
        <fullName evidence="1">Uncharacterized protein</fullName>
    </submittedName>
</protein>
<organism evidence="1 2">
    <name type="scientific">Teladorsagia circumcincta</name>
    <name type="common">Brown stomach worm</name>
    <name type="synonym">Ostertagia circumcincta</name>
    <dbReference type="NCBI Taxonomy" id="45464"/>
    <lineage>
        <taxon>Eukaryota</taxon>
        <taxon>Metazoa</taxon>
        <taxon>Ecdysozoa</taxon>
        <taxon>Nematoda</taxon>
        <taxon>Chromadorea</taxon>
        <taxon>Rhabditida</taxon>
        <taxon>Rhabditina</taxon>
        <taxon>Rhabditomorpha</taxon>
        <taxon>Strongyloidea</taxon>
        <taxon>Trichostrongylidae</taxon>
        <taxon>Teladorsagia</taxon>
    </lineage>
</organism>
<name>A0A2G9UUD7_TELCI</name>
<dbReference type="EMBL" id="KZ345378">
    <property type="protein sequence ID" value="PIO73847.1"/>
    <property type="molecule type" value="Genomic_DNA"/>
</dbReference>
<keyword evidence="2" id="KW-1185">Reference proteome</keyword>
<dbReference type="OrthoDB" id="295078at2759"/>
<sequence>MDSKDVVTEPIQYLGCSRINDPSSESEMLMIMRFLDEQRTATSVTVTLAVPHLASGIVL</sequence>
<reference evidence="1 2" key="1">
    <citation type="submission" date="2015-09" db="EMBL/GenBank/DDBJ databases">
        <title>Draft genome of the parasitic nematode Teladorsagia circumcincta isolate WARC Sus (inbred).</title>
        <authorList>
            <person name="Mitreva M."/>
        </authorList>
    </citation>
    <scope>NUCLEOTIDE SEQUENCE [LARGE SCALE GENOMIC DNA]</scope>
    <source>
        <strain evidence="1 2">S</strain>
    </source>
</reference>
<dbReference type="AlphaFoldDB" id="A0A2G9UUD7"/>
<evidence type="ECO:0000313" key="1">
    <source>
        <dbReference type="EMBL" id="PIO73847.1"/>
    </source>
</evidence>
<evidence type="ECO:0000313" key="2">
    <source>
        <dbReference type="Proteomes" id="UP000230423"/>
    </source>
</evidence>
<dbReference type="Proteomes" id="UP000230423">
    <property type="component" value="Unassembled WGS sequence"/>
</dbReference>
<accession>A0A2G9UUD7</accession>
<gene>
    <name evidence="1" type="ORF">TELCIR_04167</name>
</gene>